<reference evidence="2" key="1">
    <citation type="submission" date="2018-05" db="EMBL/GenBank/DDBJ databases">
        <authorList>
            <person name="Lanie J.A."/>
            <person name="Ng W.-L."/>
            <person name="Kazmierczak K.M."/>
            <person name="Andrzejewski T.M."/>
            <person name="Davidsen T.M."/>
            <person name="Wayne K.J."/>
            <person name="Tettelin H."/>
            <person name="Glass J.I."/>
            <person name="Rusch D."/>
            <person name="Podicherti R."/>
            <person name="Tsui H.-C.T."/>
            <person name="Winkler M.E."/>
        </authorList>
    </citation>
    <scope>NUCLEOTIDE SEQUENCE</scope>
</reference>
<dbReference type="InterPro" id="IPR022742">
    <property type="entry name" value="Hydrolase_4"/>
</dbReference>
<name>A0A382CPG8_9ZZZZ</name>
<accession>A0A382CPG8</accession>
<evidence type="ECO:0000313" key="2">
    <source>
        <dbReference type="EMBL" id="SVB27511.1"/>
    </source>
</evidence>
<proteinExistence type="predicted"/>
<gene>
    <name evidence="2" type="ORF">METZ01_LOCUS180365</name>
</gene>
<sequence>MKARKFLYSSQVTSEFPLTKLWPFKMPVAGIISHAIRISLLVVLIVFASCGSDSDDDPKIVGPDLPLGEGRLYAIDAVSFGSVDGLDVAGIYGRTGGASKPTVILVHDVGNNLAGQEWLFDEFFETLLEHGYNVLAVDLRGHGLTSLPSDGRAVEQLLLADLDSFHLEVRAAITWLRGQASADASRLAVIGTGGGGNVAF</sequence>
<dbReference type="AlphaFoldDB" id="A0A382CPG8"/>
<dbReference type="SUPFAM" id="SSF53474">
    <property type="entry name" value="alpha/beta-Hydrolases"/>
    <property type="match status" value="1"/>
</dbReference>
<dbReference type="EMBL" id="UINC01035308">
    <property type="protein sequence ID" value="SVB27511.1"/>
    <property type="molecule type" value="Genomic_DNA"/>
</dbReference>
<protein>
    <recommendedName>
        <fullName evidence="1">Serine aminopeptidase S33 domain-containing protein</fullName>
    </recommendedName>
</protein>
<organism evidence="2">
    <name type="scientific">marine metagenome</name>
    <dbReference type="NCBI Taxonomy" id="408172"/>
    <lineage>
        <taxon>unclassified sequences</taxon>
        <taxon>metagenomes</taxon>
        <taxon>ecological metagenomes</taxon>
    </lineage>
</organism>
<dbReference type="InterPro" id="IPR029058">
    <property type="entry name" value="AB_hydrolase_fold"/>
</dbReference>
<feature type="domain" description="Serine aminopeptidase S33" evidence="1">
    <location>
        <begin position="100"/>
        <end position="199"/>
    </location>
</feature>
<dbReference type="Gene3D" id="3.40.50.1820">
    <property type="entry name" value="alpha/beta hydrolase"/>
    <property type="match status" value="1"/>
</dbReference>
<dbReference type="Pfam" id="PF12146">
    <property type="entry name" value="Hydrolase_4"/>
    <property type="match status" value="1"/>
</dbReference>
<feature type="non-terminal residue" evidence="2">
    <location>
        <position position="200"/>
    </location>
</feature>
<evidence type="ECO:0000259" key="1">
    <source>
        <dbReference type="Pfam" id="PF12146"/>
    </source>
</evidence>